<sequence length="84" mass="9689">MPLKLYVKYVSVVRDQVGKDQEVIVLDKEKATLRELLQLLYEKYRLEESPFEELLVLVNGKRLDPDEYLLDESQIIIAPPVSGG</sequence>
<comment type="caution">
    <text evidence="1">The sequence shown here is derived from an EMBL/GenBank/DDBJ whole genome shotgun (WGS) entry which is preliminary data.</text>
</comment>
<name>A0A7C1CDK6_9CREN</name>
<dbReference type="InterPro" id="IPR012675">
    <property type="entry name" value="Beta-grasp_dom_sf"/>
</dbReference>
<reference evidence="1" key="1">
    <citation type="journal article" date="2020" name="mSystems">
        <title>Genome- and Community-Level Interaction Insights into Carbon Utilization and Element Cycling Functions of Hydrothermarchaeota in Hydrothermal Sediment.</title>
        <authorList>
            <person name="Zhou Z."/>
            <person name="Liu Y."/>
            <person name="Xu W."/>
            <person name="Pan J."/>
            <person name="Luo Z.H."/>
            <person name="Li M."/>
        </authorList>
    </citation>
    <scope>NUCLEOTIDE SEQUENCE [LARGE SCALE GENOMIC DNA]</scope>
    <source>
        <strain evidence="1">SpSt-116</strain>
    </source>
</reference>
<dbReference type="SUPFAM" id="SSF54285">
    <property type="entry name" value="MoaD/ThiS"/>
    <property type="match status" value="1"/>
</dbReference>
<protein>
    <submittedName>
        <fullName evidence="1">MoaD/ThiS family protein</fullName>
    </submittedName>
</protein>
<proteinExistence type="predicted"/>
<organism evidence="1">
    <name type="scientific">Thermofilum adornatum</name>
    <dbReference type="NCBI Taxonomy" id="1365176"/>
    <lineage>
        <taxon>Archaea</taxon>
        <taxon>Thermoproteota</taxon>
        <taxon>Thermoprotei</taxon>
        <taxon>Thermofilales</taxon>
        <taxon>Thermofilaceae</taxon>
        <taxon>Thermofilum</taxon>
    </lineage>
</organism>
<evidence type="ECO:0000313" key="1">
    <source>
        <dbReference type="EMBL" id="HDP14316.1"/>
    </source>
</evidence>
<dbReference type="AlphaFoldDB" id="A0A7C1CDK6"/>
<gene>
    <name evidence="1" type="ORF">ENN26_00875</name>
</gene>
<dbReference type="Gene3D" id="3.10.20.30">
    <property type="match status" value="1"/>
</dbReference>
<accession>A0A7C1CDK6</accession>
<dbReference type="Pfam" id="PF02597">
    <property type="entry name" value="ThiS"/>
    <property type="match status" value="1"/>
</dbReference>
<dbReference type="InterPro" id="IPR003749">
    <property type="entry name" value="ThiS/MoaD-like"/>
</dbReference>
<dbReference type="InterPro" id="IPR016155">
    <property type="entry name" value="Mopterin_synth/thiamin_S_b"/>
</dbReference>
<dbReference type="EMBL" id="DSAY01000016">
    <property type="protein sequence ID" value="HDP14316.1"/>
    <property type="molecule type" value="Genomic_DNA"/>
</dbReference>